<dbReference type="Proteomes" id="UP000731519">
    <property type="component" value="Unassembled WGS sequence"/>
</dbReference>
<evidence type="ECO:0000313" key="4">
    <source>
        <dbReference type="Proteomes" id="UP000194318"/>
    </source>
</evidence>
<proteinExistence type="predicted"/>
<accession>A0A1Y2NXY2</accession>
<dbReference type="EMBL" id="MIFZ01000217">
    <property type="protein sequence ID" value="OSY51859.1"/>
    <property type="molecule type" value="Genomic_DNA"/>
</dbReference>
<reference evidence="2 5" key="1">
    <citation type="submission" date="2013-05" db="EMBL/GenBank/DDBJ databases">
        <title>Genome Sequence of Streptomyces fradiae.</title>
        <authorList>
            <person name="Kirby R."/>
        </authorList>
    </citation>
    <scope>NUCLEOTIDE SEQUENCE [LARGE SCALE GENOMIC DNA]</scope>
    <source>
        <strain evidence="2 5">ATCC 10745</strain>
    </source>
</reference>
<organism evidence="3 4">
    <name type="scientific">Streptomyces fradiae ATCC 10745 = DSM 40063</name>
    <dbReference type="NCBI Taxonomy" id="1319510"/>
    <lineage>
        <taxon>Bacteria</taxon>
        <taxon>Bacillati</taxon>
        <taxon>Actinomycetota</taxon>
        <taxon>Actinomycetes</taxon>
        <taxon>Kitasatosporales</taxon>
        <taxon>Streptomycetaceae</taxon>
        <taxon>Streptomyces</taxon>
    </lineage>
</organism>
<evidence type="ECO:0000259" key="1">
    <source>
        <dbReference type="PROSITE" id="PS50943"/>
    </source>
</evidence>
<dbReference type="InterPro" id="IPR010982">
    <property type="entry name" value="Lambda_DNA-bd_dom_sf"/>
</dbReference>
<dbReference type="AlphaFoldDB" id="A0A1Y2NXY2"/>
<comment type="caution">
    <text evidence="3">The sequence shown here is derived from an EMBL/GenBank/DDBJ whole genome shotgun (WGS) entry which is preliminary data.</text>
</comment>
<feature type="domain" description="HTH cro/C1-type" evidence="1">
    <location>
        <begin position="65"/>
        <end position="119"/>
    </location>
</feature>
<name>A0A1Y2NXY2_STRFR</name>
<dbReference type="SUPFAM" id="SSF47413">
    <property type="entry name" value="lambda repressor-like DNA-binding domains"/>
    <property type="match status" value="1"/>
</dbReference>
<dbReference type="GO" id="GO:0003677">
    <property type="term" value="F:DNA binding"/>
    <property type="evidence" value="ECO:0007669"/>
    <property type="project" value="InterPro"/>
</dbReference>
<dbReference type="InterPro" id="IPR001387">
    <property type="entry name" value="Cro/C1-type_HTH"/>
</dbReference>
<sequence>MGGQYSHMLHQARGLHRHPHSLPHIVTVWVLTQDRHAHSVSLVPTRRHPYPDWALARRALLGHRIASLRRAAGLSQDDLATAAYVDRRSIMRWENGVRDPRYLDLVMVAHALNVEVAELVAPDERR</sequence>
<dbReference type="Gene3D" id="1.10.260.40">
    <property type="entry name" value="lambda repressor-like DNA-binding domains"/>
    <property type="match status" value="1"/>
</dbReference>
<dbReference type="PROSITE" id="PS50943">
    <property type="entry name" value="HTH_CROC1"/>
    <property type="match status" value="1"/>
</dbReference>
<dbReference type="CDD" id="cd00093">
    <property type="entry name" value="HTH_XRE"/>
    <property type="match status" value="1"/>
</dbReference>
<dbReference type="EMBL" id="ASYR01000016">
    <property type="protein sequence ID" value="KAF0649229.1"/>
    <property type="molecule type" value="Genomic_DNA"/>
</dbReference>
<evidence type="ECO:0000313" key="5">
    <source>
        <dbReference type="Proteomes" id="UP000731519"/>
    </source>
</evidence>
<keyword evidence="5" id="KW-1185">Reference proteome</keyword>
<dbReference type="SMART" id="SM00530">
    <property type="entry name" value="HTH_XRE"/>
    <property type="match status" value="1"/>
</dbReference>
<gene>
    <name evidence="3" type="ORF">BG846_02533</name>
    <name evidence="2" type="ORF">K701_14070</name>
</gene>
<dbReference type="Pfam" id="PF01381">
    <property type="entry name" value="HTH_3"/>
    <property type="match status" value="1"/>
</dbReference>
<reference evidence="3 4" key="2">
    <citation type="submission" date="2016-09" db="EMBL/GenBank/DDBJ databases">
        <title>Streptomyces fradiae DSM40063, a candidate organism with high potential of specific P450 cytochromes.</title>
        <authorList>
            <person name="Grumaz C."/>
            <person name="Vainshtein Y."/>
            <person name="Kirstahler P."/>
            <person name="Sohn K."/>
        </authorList>
    </citation>
    <scope>NUCLEOTIDE SEQUENCE [LARGE SCALE GENOMIC DNA]</scope>
    <source>
        <strain evidence="3 4">DSM 40063</strain>
    </source>
</reference>
<dbReference type="Proteomes" id="UP000194318">
    <property type="component" value="Unassembled WGS sequence"/>
</dbReference>
<protein>
    <submittedName>
        <fullName evidence="3">Anaerobic benzoate catabolism transcriptional regulator</fullName>
    </submittedName>
</protein>
<evidence type="ECO:0000313" key="2">
    <source>
        <dbReference type="EMBL" id="KAF0649229.1"/>
    </source>
</evidence>
<evidence type="ECO:0000313" key="3">
    <source>
        <dbReference type="EMBL" id="OSY51859.1"/>
    </source>
</evidence>